<protein>
    <recommendedName>
        <fullName evidence="4">Tachykinin family protein</fullName>
    </recommendedName>
</protein>
<feature type="region of interest" description="Disordered" evidence="1">
    <location>
        <begin position="579"/>
        <end position="620"/>
    </location>
</feature>
<evidence type="ECO:0000313" key="2">
    <source>
        <dbReference type="EMBL" id="KAF4313034.1"/>
    </source>
</evidence>
<name>A0A8H4J5J3_9PEZI</name>
<organism evidence="2 3">
    <name type="scientific">Botryosphaeria dothidea</name>
    <dbReference type="NCBI Taxonomy" id="55169"/>
    <lineage>
        <taxon>Eukaryota</taxon>
        <taxon>Fungi</taxon>
        <taxon>Dikarya</taxon>
        <taxon>Ascomycota</taxon>
        <taxon>Pezizomycotina</taxon>
        <taxon>Dothideomycetes</taxon>
        <taxon>Dothideomycetes incertae sedis</taxon>
        <taxon>Botryosphaeriales</taxon>
        <taxon>Botryosphaeriaceae</taxon>
        <taxon>Botryosphaeria</taxon>
    </lineage>
</organism>
<evidence type="ECO:0000256" key="1">
    <source>
        <dbReference type="SAM" id="MobiDB-lite"/>
    </source>
</evidence>
<reference evidence="2" key="1">
    <citation type="submission" date="2020-04" db="EMBL/GenBank/DDBJ databases">
        <title>Genome Assembly and Annotation of Botryosphaeria dothidea sdau 11-99, a Latent Pathogen of Apple Fruit Ring Rot in China.</title>
        <authorList>
            <person name="Yu C."/>
            <person name="Diao Y."/>
            <person name="Lu Q."/>
            <person name="Zhao J."/>
            <person name="Cui S."/>
            <person name="Peng C."/>
            <person name="He B."/>
            <person name="Liu H."/>
        </authorList>
    </citation>
    <scope>NUCLEOTIDE SEQUENCE [LARGE SCALE GENOMIC DNA]</scope>
    <source>
        <strain evidence="2">Sdau11-99</strain>
    </source>
</reference>
<dbReference type="OrthoDB" id="415825at2759"/>
<feature type="compositionally biased region" description="Low complexity" evidence="1">
    <location>
        <begin position="46"/>
        <end position="66"/>
    </location>
</feature>
<sequence>MPDFQFLTTSNPEEFKKGNYLKQIRSHAMLSVKNSEQQQQQRSKSGKASTKPSPSSSTQPGPSASPLLVDEAPVPTGRPVKFVDYDPAKIAERGARKRSQPSQDAEDDNDDHSVAIIPKKSAKARTSFFVKYADAVLGPRQVGRGADVLNTMPEFSNPKISVWDLKRRFDDLMLTDSMRKFYFPAMDGCRHAFLSTACIKATYSDMLNGFVEESPATLYIKEEVYTMIRESLEDPKRQSEDGMFQCIGQLLASEIVMGEEDVMMTHEHGLDRIAEHRGGLDKFGGHGVISNAISSIVLLSTILREGQAPTRFVEHMNSPAAERNTTHIAESPIFCPRNDFYSISSQVSDGTLQILRDMREMTDLFVNSESIVRQQTLRDEFPYPRDLSSRFWSFHNRTLDLPPNSDPSTFNNSEGGGGGPDHVYEACRHAAILYSYAIAARVPISTAGQYFEHAYPQMAVQVDPSQCTPSFFDAAETPSTSGGDGIAALTPVSSSTTTATTPSCVSSAHPAVAILAAIQRTPNVQDAWGDLVGVLLWVTLVATTAARAPPSSRAASAGGFGDYLSGGYAAALASASQPAASGTMPTPDASPYSPGSASCSPAGSTAAAPPPSSEAVQRDYERAKARKHLAMTAILCTIKLGFEQPGAILPAERTLLRVQGLLKR</sequence>
<evidence type="ECO:0008006" key="4">
    <source>
        <dbReference type="Google" id="ProtNLM"/>
    </source>
</evidence>
<comment type="caution">
    <text evidence="2">The sequence shown here is derived from an EMBL/GenBank/DDBJ whole genome shotgun (WGS) entry which is preliminary data.</text>
</comment>
<evidence type="ECO:0000313" key="3">
    <source>
        <dbReference type="Proteomes" id="UP000572817"/>
    </source>
</evidence>
<gene>
    <name evidence="2" type="ORF">GTA08_BOTSDO00867</name>
</gene>
<dbReference type="EMBL" id="WWBZ02000001">
    <property type="protein sequence ID" value="KAF4313034.1"/>
    <property type="molecule type" value="Genomic_DNA"/>
</dbReference>
<keyword evidence="3" id="KW-1185">Reference proteome</keyword>
<feature type="region of interest" description="Disordered" evidence="1">
    <location>
        <begin position="26"/>
        <end position="113"/>
    </location>
</feature>
<dbReference type="PANTHER" id="PTHR37540">
    <property type="entry name" value="TRANSCRIPTION FACTOR (ACR-2), PUTATIVE-RELATED-RELATED"/>
    <property type="match status" value="1"/>
</dbReference>
<dbReference type="AlphaFoldDB" id="A0A8H4J5J3"/>
<proteinExistence type="predicted"/>
<dbReference type="Proteomes" id="UP000572817">
    <property type="component" value="Unassembled WGS sequence"/>
</dbReference>
<feature type="compositionally biased region" description="Low complexity" evidence="1">
    <location>
        <begin position="589"/>
        <end position="607"/>
    </location>
</feature>
<dbReference type="PANTHER" id="PTHR37540:SF5">
    <property type="entry name" value="TRANSCRIPTION FACTOR DOMAIN-CONTAINING PROTEIN"/>
    <property type="match status" value="1"/>
</dbReference>
<accession>A0A8H4J5J3</accession>
<feature type="compositionally biased region" description="Basic and acidic residues" evidence="1">
    <location>
        <begin position="81"/>
        <end position="94"/>
    </location>
</feature>
<feature type="compositionally biased region" description="Polar residues" evidence="1">
    <location>
        <begin position="32"/>
        <end position="42"/>
    </location>
</feature>